<dbReference type="GO" id="GO:0017038">
    <property type="term" value="P:protein import"/>
    <property type="evidence" value="ECO:0007669"/>
    <property type="project" value="TreeGrafter"/>
</dbReference>
<feature type="domain" description="MotA/TolQ/ExbB proton channel" evidence="11">
    <location>
        <begin position="69"/>
        <end position="189"/>
    </location>
</feature>
<evidence type="ECO:0000256" key="3">
    <source>
        <dbReference type="ARBA" id="ARBA00022475"/>
    </source>
</evidence>
<comment type="subcellular location">
    <subcellularLocation>
        <location evidence="1">Cell membrane</location>
        <topology evidence="1">Multi-pass membrane protein</topology>
    </subcellularLocation>
    <subcellularLocation>
        <location evidence="8">Membrane</location>
        <topology evidence="8">Multi-pass membrane protein</topology>
    </subcellularLocation>
</comment>
<feature type="transmembrane region" description="Helical" evidence="10">
    <location>
        <begin position="158"/>
        <end position="179"/>
    </location>
</feature>
<evidence type="ECO:0000256" key="1">
    <source>
        <dbReference type="ARBA" id="ARBA00004651"/>
    </source>
</evidence>
<organism evidence="12 13">
    <name type="scientific">Tychonema bourrellyi FEM_GT703</name>
    <dbReference type="NCBI Taxonomy" id="2040638"/>
    <lineage>
        <taxon>Bacteria</taxon>
        <taxon>Bacillati</taxon>
        <taxon>Cyanobacteriota</taxon>
        <taxon>Cyanophyceae</taxon>
        <taxon>Oscillatoriophycideae</taxon>
        <taxon>Oscillatoriales</taxon>
        <taxon>Microcoleaceae</taxon>
        <taxon>Tychonema</taxon>
    </lineage>
</organism>
<dbReference type="AlphaFoldDB" id="A0A2G4F5T1"/>
<keyword evidence="6 10" id="KW-1133">Transmembrane helix</keyword>
<dbReference type="PANTHER" id="PTHR30625">
    <property type="entry name" value="PROTEIN TOLQ"/>
    <property type="match status" value="1"/>
</dbReference>
<keyword evidence="4 10" id="KW-0812">Transmembrane</keyword>
<evidence type="ECO:0000256" key="4">
    <source>
        <dbReference type="ARBA" id="ARBA00022692"/>
    </source>
</evidence>
<dbReference type="Pfam" id="PF01618">
    <property type="entry name" value="MotA_ExbB"/>
    <property type="match status" value="1"/>
</dbReference>
<reference evidence="12" key="1">
    <citation type="submission" date="2017-10" db="EMBL/GenBank/DDBJ databases">
        <title>Draft genome sequence of the planktic cyanobacteria Tychonema bourrellyi isolated from alpine lentic freshwater.</title>
        <authorList>
            <person name="Tett A."/>
            <person name="Armanini F."/>
            <person name="Asnicar F."/>
            <person name="Boscaini A."/>
            <person name="Pasolli E."/>
            <person name="Zolfo M."/>
            <person name="Donati C."/>
            <person name="Salmaso N."/>
            <person name="Segata N."/>
        </authorList>
    </citation>
    <scope>NUCLEOTIDE SEQUENCE</scope>
    <source>
        <strain evidence="12">FEM_GT703</strain>
    </source>
</reference>
<keyword evidence="5 8" id="KW-0653">Protein transport</keyword>
<evidence type="ECO:0000256" key="5">
    <source>
        <dbReference type="ARBA" id="ARBA00022927"/>
    </source>
</evidence>
<keyword evidence="3" id="KW-1003">Cell membrane</keyword>
<keyword evidence="13" id="KW-1185">Reference proteome</keyword>
<comment type="caution">
    <text evidence="12">The sequence shown here is derived from an EMBL/GenBank/DDBJ whole genome shotgun (WGS) entry which is preliminary data.</text>
</comment>
<name>A0A2G4F5T1_9CYAN</name>
<dbReference type="EMBL" id="NXIB02000011">
    <property type="protein sequence ID" value="PHX56847.1"/>
    <property type="molecule type" value="Genomic_DNA"/>
</dbReference>
<evidence type="ECO:0000256" key="9">
    <source>
        <dbReference type="SAM" id="MobiDB-lite"/>
    </source>
</evidence>
<evidence type="ECO:0000259" key="11">
    <source>
        <dbReference type="Pfam" id="PF01618"/>
    </source>
</evidence>
<keyword evidence="2 8" id="KW-0813">Transport</keyword>
<feature type="transmembrane region" description="Helical" evidence="10">
    <location>
        <begin position="13"/>
        <end position="34"/>
    </location>
</feature>
<evidence type="ECO:0000256" key="2">
    <source>
        <dbReference type="ARBA" id="ARBA00022448"/>
    </source>
</evidence>
<evidence type="ECO:0000256" key="8">
    <source>
        <dbReference type="RuleBase" id="RU004057"/>
    </source>
</evidence>
<feature type="transmembrane region" description="Helical" evidence="10">
    <location>
        <begin position="115"/>
        <end position="138"/>
    </location>
</feature>
<dbReference type="InterPro" id="IPR050790">
    <property type="entry name" value="ExbB/TolQ_transport"/>
</dbReference>
<accession>A0A2G4F5T1</accession>
<keyword evidence="7 10" id="KW-0472">Membrane</keyword>
<dbReference type="OrthoDB" id="9785627at2"/>
<dbReference type="Proteomes" id="UP000226442">
    <property type="component" value="Unassembled WGS sequence"/>
</dbReference>
<feature type="region of interest" description="Disordered" evidence="9">
    <location>
        <begin position="219"/>
        <end position="265"/>
    </location>
</feature>
<sequence>MNIQELFEKGGPAMWPLLVLSILSVSTIIERLWFWASLLTKEKQIVNRILDAARSDWGAANEIARQASRQPIGRFLSAPLRLYNPEPELFRLALEAAADEELASMRRGDKVLESVIALAPLLGLLGTVLGLINSLSSIRLGDIGTSATTGVTLGISEALITTATGMVVAIFSLTFYRIFQAFLFNQAKIFRKAGNELELLYRQYWPTANAQGRSAAEAEYGKSSFGSDRLNKHSWNSQPESGERNREPKPKLKGSDPDVDSTSNN</sequence>
<evidence type="ECO:0000256" key="10">
    <source>
        <dbReference type="SAM" id="Phobius"/>
    </source>
</evidence>
<evidence type="ECO:0000313" key="12">
    <source>
        <dbReference type="EMBL" id="PHX56847.1"/>
    </source>
</evidence>
<dbReference type="GO" id="GO:0005886">
    <property type="term" value="C:plasma membrane"/>
    <property type="evidence" value="ECO:0007669"/>
    <property type="project" value="UniProtKB-SubCell"/>
</dbReference>
<dbReference type="PANTHER" id="PTHR30625:SF15">
    <property type="entry name" value="BIOPOLYMER TRANSPORT PROTEIN EXBB"/>
    <property type="match status" value="1"/>
</dbReference>
<feature type="compositionally biased region" description="Basic and acidic residues" evidence="9">
    <location>
        <begin position="241"/>
        <end position="256"/>
    </location>
</feature>
<comment type="similarity">
    <text evidence="8">Belongs to the exbB/tolQ family.</text>
</comment>
<protein>
    <submittedName>
        <fullName evidence="12">MotA/TolQ/ExbB proton channel family protein</fullName>
    </submittedName>
</protein>
<dbReference type="RefSeq" id="WP_096829607.1">
    <property type="nucleotide sequence ID" value="NZ_NXIB02000011.1"/>
</dbReference>
<evidence type="ECO:0000256" key="7">
    <source>
        <dbReference type="ARBA" id="ARBA00023136"/>
    </source>
</evidence>
<proteinExistence type="inferred from homology"/>
<evidence type="ECO:0000313" key="13">
    <source>
        <dbReference type="Proteomes" id="UP000226442"/>
    </source>
</evidence>
<gene>
    <name evidence="12" type="ORF">CP500_003360</name>
</gene>
<evidence type="ECO:0000256" key="6">
    <source>
        <dbReference type="ARBA" id="ARBA00022989"/>
    </source>
</evidence>
<dbReference type="InterPro" id="IPR002898">
    <property type="entry name" value="MotA_ExbB_proton_chnl"/>
</dbReference>